<comment type="caution">
    <text evidence="1">The sequence shown here is derived from an EMBL/GenBank/DDBJ whole genome shotgun (WGS) entry which is preliminary data.</text>
</comment>
<proteinExistence type="predicted"/>
<dbReference type="RefSeq" id="WP_175525845.1">
    <property type="nucleotide sequence ID" value="NZ_FOKJ01000053.1"/>
</dbReference>
<organism evidence="1 2">
    <name type="scientific">Azotobacter beijerinckii</name>
    <dbReference type="NCBI Taxonomy" id="170623"/>
    <lineage>
        <taxon>Bacteria</taxon>
        <taxon>Pseudomonadati</taxon>
        <taxon>Pseudomonadota</taxon>
        <taxon>Gammaproteobacteria</taxon>
        <taxon>Pseudomonadales</taxon>
        <taxon>Pseudomonadaceae</taxon>
        <taxon>Azotobacter</taxon>
    </lineage>
</organism>
<evidence type="ECO:0000313" key="1">
    <source>
        <dbReference type="EMBL" id="SFB46320.1"/>
    </source>
</evidence>
<protein>
    <submittedName>
        <fullName evidence="1">Uncharacterized protein</fullName>
    </submittedName>
</protein>
<evidence type="ECO:0000313" key="2">
    <source>
        <dbReference type="Proteomes" id="UP000198861"/>
    </source>
</evidence>
<reference evidence="1 2" key="1">
    <citation type="submission" date="2016-10" db="EMBL/GenBank/DDBJ databases">
        <authorList>
            <person name="Varghese N."/>
            <person name="Submissions S."/>
        </authorList>
    </citation>
    <scope>NUCLEOTIDE SEQUENCE [LARGE SCALE GENOMIC DNA]</scope>
    <source>
        <strain evidence="1 2">DSM 282</strain>
    </source>
</reference>
<name>A0A1I1BCR5_9GAMM</name>
<gene>
    <name evidence="1" type="ORF">SAMN04244571_02996</name>
</gene>
<dbReference type="EMBL" id="FOKJ01000053">
    <property type="protein sequence ID" value="SFB46320.1"/>
    <property type="molecule type" value="Genomic_DNA"/>
</dbReference>
<dbReference type="Proteomes" id="UP000198861">
    <property type="component" value="Unassembled WGS sequence"/>
</dbReference>
<accession>A0A1I1BCR5</accession>
<sequence>MSRPVNVIIDIEKLGQDGWQLCINLELPEGATDEDIAEAVAKEINEREKWKDGE</sequence>
<keyword evidence="2" id="KW-1185">Reference proteome</keyword>